<organism evidence="1 2">
    <name type="scientific">Roseiflexus castenholzii (strain DSM 13941 / HLO8)</name>
    <dbReference type="NCBI Taxonomy" id="383372"/>
    <lineage>
        <taxon>Bacteria</taxon>
        <taxon>Bacillati</taxon>
        <taxon>Chloroflexota</taxon>
        <taxon>Chloroflexia</taxon>
        <taxon>Chloroflexales</taxon>
        <taxon>Roseiflexineae</taxon>
        <taxon>Roseiflexaceae</taxon>
        <taxon>Roseiflexus</taxon>
    </lineage>
</organism>
<dbReference type="Proteomes" id="UP000000263">
    <property type="component" value="Chromosome"/>
</dbReference>
<name>A7NRS2_ROSCS</name>
<sequence>MNQLDVLAQHREMLLLAEAIGWLHDYRKCSDEQLKVQASNPQGSALPRNELANRYNQLTGVNLQLSVQSGAQTTTIAQTITNLLDDNTWNNNLLGQYLSRCHNTAHFDKQEPVGGKQAYPGMQISSPFGFERAIPNNLTAKMWALPWASLANYSQTERQTLLSKLGELFTQVGADTRRPINEVDLWSWGLLVGALYKAALASALLLGNPPPARDLRWRLLSVRVNGFDYILNVDRIPDLLAKQELLTDCLNRVRDVLEVTHPVGSEVYRDENGSVFVVPDVSDLLAITDNNGQSLQSIIEQEFAKGTVKSNPCPQLGGELTPHLELEQHPWWGQDPNWPNSSNDELPDISSLLNQRIVSPANVDDVKQHWQNRTADICTVCGLRPQGPSSKAAERNVCDICEARRADRSQRWATSETDRTIWIDEVADTNGRFALIVGQFDLTHWLDGSLLQSLLLIAPHDPQNTNNKPVTSKTPSFSRLRRIWETTRRFWHEVQEEALLKLRDDRRRLKIYLKQPNLGPFHVYDLVVGPTDLSVVWMAGYLLTADNLCYIARQLGAESGIYTSPAAAAIFVEEYLCKQFVKNARQPILRNPDASPSLGRANLVSGIKINQIDYQNNAYATAIPILAEPRSFLMLVPADKSLEVLKQIKAKYECEMGKVRDRLPLHLGCIFAARRTPIRAVLEAGRAMLDREPLLQQWQIKQVDRQPGHVVLQLERSGYSVQWQIPLKMGDGTTDDLWYPYFFLETNGDDSKADASKRLAVKVLMPQSNGKKVDEWIVHAGDLRIGETIYRWSSTFDFEFLDTTARRFEISYDEYGRRPRRTRPFYLEDLDRLEELWCSMTRLTKTQRHQVIRTIEATREAWYGTDDNGQSTTDEVFKQFVADTLAGAAWPKGQAWSTIPAEWREKLIQAGVRGELTDLAELHMEILKE</sequence>
<dbReference type="OrthoDB" id="9792861at2"/>
<protein>
    <submittedName>
        <fullName evidence="1">CRISPR-associated protein Csx11</fullName>
    </submittedName>
</protein>
<proteinExistence type="predicted"/>
<keyword evidence="2" id="KW-1185">Reference proteome</keyword>
<accession>A7NRS2</accession>
<dbReference type="STRING" id="383372.Rcas_4241"/>
<dbReference type="KEGG" id="rca:Rcas_4241"/>
<dbReference type="NCBIfam" id="TIGR02682">
    <property type="entry name" value="cas_csx11"/>
    <property type="match status" value="1"/>
</dbReference>
<dbReference type="CDD" id="cd09701">
    <property type="entry name" value="Cas10_III"/>
    <property type="match status" value="1"/>
</dbReference>
<gene>
    <name evidence="1" type="ordered locus">Rcas_4241</name>
</gene>
<dbReference type="AlphaFoldDB" id="A7NRS2"/>
<evidence type="ECO:0000313" key="2">
    <source>
        <dbReference type="Proteomes" id="UP000000263"/>
    </source>
</evidence>
<reference evidence="1 2" key="1">
    <citation type="submission" date="2007-08" db="EMBL/GenBank/DDBJ databases">
        <title>Complete sequence of Roseiflexus castenholzii DSM 13941.</title>
        <authorList>
            <consortium name="US DOE Joint Genome Institute"/>
            <person name="Copeland A."/>
            <person name="Lucas S."/>
            <person name="Lapidus A."/>
            <person name="Barry K."/>
            <person name="Glavina del Rio T."/>
            <person name="Dalin E."/>
            <person name="Tice H."/>
            <person name="Pitluck S."/>
            <person name="Thompson L.S."/>
            <person name="Brettin T."/>
            <person name="Bruce D."/>
            <person name="Detter J.C."/>
            <person name="Han C."/>
            <person name="Tapia R."/>
            <person name="Schmutz J."/>
            <person name="Larimer F."/>
            <person name="Land M."/>
            <person name="Hauser L."/>
            <person name="Kyrpides N."/>
            <person name="Mikhailova N."/>
            <person name="Bryant D.A."/>
            <person name="Hanada S."/>
            <person name="Tsukatani Y."/>
            <person name="Richardson P."/>
        </authorList>
    </citation>
    <scope>NUCLEOTIDE SEQUENCE [LARGE SCALE GENOMIC DNA]</scope>
    <source>
        <strain evidence="2">DSM 13941 / HLO8</strain>
    </source>
</reference>
<dbReference type="EMBL" id="CP000804">
    <property type="protein sequence ID" value="ABU60268.1"/>
    <property type="molecule type" value="Genomic_DNA"/>
</dbReference>
<evidence type="ECO:0000313" key="1">
    <source>
        <dbReference type="EMBL" id="ABU60268.1"/>
    </source>
</evidence>
<dbReference type="HOGENOM" id="CLU_007515_0_0_0"/>
<dbReference type="RefSeq" id="WP_012122689.1">
    <property type="nucleotide sequence ID" value="NC_009767.1"/>
</dbReference>
<dbReference type="InterPro" id="IPR014055">
    <property type="entry name" value="CRISPR-assoc_prot_Csx11"/>
</dbReference>
<dbReference type="eggNOG" id="COG1353">
    <property type="taxonomic scope" value="Bacteria"/>
</dbReference>